<dbReference type="GeneID" id="8854652"/>
<feature type="compositionally biased region" description="Low complexity" evidence="1">
    <location>
        <begin position="54"/>
        <end position="63"/>
    </location>
</feature>
<dbReference type="GO" id="GO:0008270">
    <property type="term" value="F:zinc ion binding"/>
    <property type="evidence" value="ECO:0007669"/>
    <property type="project" value="InterPro"/>
</dbReference>
<protein>
    <submittedName>
        <fullName evidence="3">Predicted protein</fullName>
    </submittedName>
</protein>
<keyword evidence="4" id="KW-1185">Reference proteome</keyword>
<dbReference type="eggNOG" id="ENOG502T1N4">
    <property type="taxonomic scope" value="Eukaryota"/>
</dbReference>
<dbReference type="AlphaFoldDB" id="D2VRH2"/>
<dbReference type="RefSeq" id="XP_002673417.1">
    <property type="nucleotide sequence ID" value="XM_002673371.1"/>
</dbReference>
<dbReference type="Proteomes" id="UP000006671">
    <property type="component" value="Unassembled WGS sequence"/>
</dbReference>
<evidence type="ECO:0000313" key="4">
    <source>
        <dbReference type="Proteomes" id="UP000006671"/>
    </source>
</evidence>
<dbReference type="OrthoDB" id="39175at2759"/>
<dbReference type="PROSITE" id="PS50048">
    <property type="entry name" value="ZN2_CY6_FUNGAL_2"/>
    <property type="match status" value="1"/>
</dbReference>
<reference evidence="3 4" key="1">
    <citation type="journal article" date="2010" name="Cell">
        <title>The genome of Naegleria gruberi illuminates early eukaryotic versatility.</title>
        <authorList>
            <person name="Fritz-Laylin L.K."/>
            <person name="Prochnik S.E."/>
            <person name="Ginger M.L."/>
            <person name="Dacks J.B."/>
            <person name="Carpenter M.L."/>
            <person name="Field M.C."/>
            <person name="Kuo A."/>
            <person name="Paredez A."/>
            <person name="Chapman J."/>
            <person name="Pham J."/>
            <person name="Shu S."/>
            <person name="Neupane R."/>
            <person name="Cipriano M."/>
            <person name="Mancuso J."/>
            <person name="Tu H."/>
            <person name="Salamov A."/>
            <person name="Lindquist E."/>
            <person name="Shapiro H."/>
            <person name="Lucas S."/>
            <person name="Grigoriev I.V."/>
            <person name="Cande W.Z."/>
            <person name="Fulton C."/>
            <person name="Rokhsar D.S."/>
            <person name="Dawson S.C."/>
        </authorList>
    </citation>
    <scope>NUCLEOTIDE SEQUENCE [LARGE SCALE GENOMIC DNA]</scope>
    <source>
        <strain evidence="3 4">NEG-M</strain>
    </source>
</reference>
<dbReference type="InParanoid" id="D2VRH2"/>
<feature type="region of interest" description="Disordered" evidence="1">
    <location>
        <begin position="1"/>
        <end position="68"/>
    </location>
</feature>
<feature type="compositionally biased region" description="Low complexity" evidence="1">
    <location>
        <begin position="1"/>
        <end position="35"/>
    </location>
</feature>
<name>D2VRH2_NAEGR</name>
<evidence type="ECO:0000256" key="1">
    <source>
        <dbReference type="SAM" id="MobiDB-lite"/>
    </source>
</evidence>
<dbReference type="Pfam" id="PF00172">
    <property type="entry name" value="Zn_clus"/>
    <property type="match status" value="1"/>
</dbReference>
<dbReference type="VEuPathDB" id="AmoebaDB:NAEGRDRAFT_71585"/>
<dbReference type="KEGG" id="ngr:NAEGRDRAFT_71585"/>
<dbReference type="CDD" id="cd00067">
    <property type="entry name" value="GAL4"/>
    <property type="match status" value="1"/>
</dbReference>
<dbReference type="SUPFAM" id="SSF57701">
    <property type="entry name" value="Zn2/Cys6 DNA-binding domain"/>
    <property type="match status" value="1"/>
</dbReference>
<evidence type="ECO:0000313" key="3">
    <source>
        <dbReference type="EMBL" id="EFC40673.1"/>
    </source>
</evidence>
<sequence length="472" mass="53411">MTNSPANRSPPSQSSSSSNGSSLKEASGGSSSASGRPLPTRKISVDIISKELKSSSPQSSQDSTTKVVPYHPYNMESKSEYACTLCRFHHKRCDKLLPSCSSCLKSGKQCEYKNLKPLAVQKKQKKKTPCYEQCFIINHSVNSTKKGLNLDVRNTLKFYNSTIFESVPKNELQNLIDALDELDDSVSAFLFSIVAWAEQRIGSKQYSDLCFQHARLLVASHFDNHTNIYAGMSMLNFASHNLARKRYKEASMYLDLVKYFVSDCTENSSIAVKNTQKWLELLKLGMHFTLCYENNGPQGLVDFFPLLTKQFLDVKSTFELPTEREKLPQTYKVIDLCSSYIDTVIQNNFDFSAESESHRNIAFLIHLFIEKGFKLAVILLADPDNIEEAWILSLDIASQAATNPYFSTVPLLTLPFVDLAVLTYSRLVHVVAHQKQEVSQAILELILSLNTKYERNNGYSNVEEMLRQFWEK</sequence>
<dbReference type="SMART" id="SM00066">
    <property type="entry name" value="GAL4"/>
    <property type="match status" value="1"/>
</dbReference>
<dbReference type="InterPro" id="IPR001138">
    <property type="entry name" value="Zn2Cys6_DnaBD"/>
</dbReference>
<dbReference type="InterPro" id="IPR036864">
    <property type="entry name" value="Zn2-C6_fun-type_DNA-bd_sf"/>
</dbReference>
<evidence type="ECO:0000259" key="2">
    <source>
        <dbReference type="PROSITE" id="PS50048"/>
    </source>
</evidence>
<gene>
    <name evidence="3" type="ORF">NAEGRDRAFT_71585</name>
</gene>
<accession>D2VRH2</accession>
<dbReference type="GO" id="GO:0000981">
    <property type="term" value="F:DNA-binding transcription factor activity, RNA polymerase II-specific"/>
    <property type="evidence" value="ECO:0007669"/>
    <property type="project" value="InterPro"/>
</dbReference>
<dbReference type="PROSITE" id="PS00463">
    <property type="entry name" value="ZN2_CY6_FUNGAL_1"/>
    <property type="match status" value="1"/>
</dbReference>
<dbReference type="EMBL" id="GG738891">
    <property type="protein sequence ID" value="EFC40673.1"/>
    <property type="molecule type" value="Genomic_DNA"/>
</dbReference>
<dbReference type="Gene3D" id="4.10.240.10">
    <property type="entry name" value="Zn(2)-C6 fungal-type DNA-binding domain"/>
    <property type="match status" value="1"/>
</dbReference>
<feature type="domain" description="Zn(2)-C6 fungal-type" evidence="2">
    <location>
        <begin position="82"/>
        <end position="112"/>
    </location>
</feature>
<proteinExistence type="predicted"/>
<organism evidence="4">
    <name type="scientific">Naegleria gruberi</name>
    <name type="common">Amoeba</name>
    <dbReference type="NCBI Taxonomy" id="5762"/>
    <lineage>
        <taxon>Eukaryota</taxon>
        <taxon>Discoba</taxon>
        <taxon>Heterolobosea</taxon>
        <taxon>Tetramitia</taxon>
        <taxon>Eutetramitia</taxon>
        <taxon>Vahlkampfiidae</taxon>
        <taxon>Naegleria</taxon>
    </lineage>
</organism>